<name>A0A0L8V5S6_9BACT</name>
<evidence type="ECO:0000313" key="2">
    <source>
        <dbReference type="Proteomes" id="UP000036958"/>
    </source>
</evidence>
<gene>
    <name evidence="1" type="ORF">NC99_36460</name>
</gene>
<comment type="caution">
    <text evidence="1">The sequence shown here is derived from an EMBL/GenBank/DDBJ whole genome shotgun (WGS) entry which is preliminary data.</text>
</comment>
<protein>
    <submittedName>
        <fullName evidence="1">Uncharacterized protein</fullName>
    </submittedName>
</protein>
<dbReference type="Pfam" id="PF26622">
    <property type="entry name" value="DUF8199"/>
    <property type="match status" value="1"/>
</dbReference>
<dbReference type="InterPro" id="IPR058060">
    <property type="entry name" value="HYC_CC_PP"/>
</dbReference>
<dbReference type="AlphaFoldDB" id="A0A0L8V5S6"/>
<organism evidence="1 2">
    <name type="scientific">Sunxiuqinia dokdonensis</name>
    <dbReference type="NCBI Taxonomy" id="1409788"/>
    <lineage>
        <taxon>Bacteria</taxon>
        <taxon>Pseudomonadati</taxon>
        <taxon>Bacteroidota</taxon>
        <taxon>Bacteroidia</taxon>
        <taxon>Marinilabiliales</taxon>
        <taxon>Prolixibacteraceae</taxon>
        <taxon>Sunxiuqinia</taxon>
    </lineage>
</organism>
<sequence>MVVSTMGFTITKHYCGGDLIDLSIAGEVENCCDMEDGCCHNEQQTYQLEEDYTAPLVLNQVDYFAFVIFEIPEFLIELRETSNSIVLNSFGESPPPRTVLHFLADIQVYRL</sequence>
<proteinExistence type="predicted"/>
<reference evidence="2" key="1">
    <citation type="submission" date="2015-07" db="EMBL/GenBank/DDBJ databases">
        <title>Genome sequencing of Sunxiuqinia dokdonensis strain SK.</title>
        <authorList>
            <person name="Ahn S."/>
            <person name="Kim B.-C."/>
        </authorList>
    </citation>
    <scope>NUCLEOTIDE SEQUENCE [LARGE SCALE GENOMIC DNA]</scope>
    <source>
        <strain evidence="2">SK</strain>
    </source>
</reference>
<keyword evidence="2" id="KW-1185">Reference proteome</keyword>
<accession>A0A0L8V5S6</accession>
<dbReference type="Proteomes" id="UP000036958">
    <property type="component" value="Unassembled WGS sequence"/>
</dbReference>
<dbReference type="STRING" id="1409788.NC99_36460"/>
<dbReference type="NCBIfam" id="NF047658">
    <property type="entry name" value="HYC_CC_PP"/>
    <property type="match status" value="1"/>
</dbReference>
<dbReference type="EMBL" id="LGIA01000182">
    <property type="protein sequence ID" value="KOH43562.1"/>
    <property type="molecule type" value="Genomic_DNA"/>
</dbReference>
<dbReference type="InterPro" id="IPR058512">
    <property type="entry name" value="DUF8199"/>
</dbReference>
<evidence type="ECO:0000313" key="1">
    <source>
        <dbReference type="EMBL" id="KOH43562.1"/>
    </source>
</evidence>